<dbReference type="Proteomes" id="UP000758603">
    <property type="component" value="Unassembled WGS sequence"/>
</dbReference>
<evidence type="ECO:0000313" key="1">
    <source>
        <dbReference type="EMBL" id="KAH6653679.1"/>
    </source>
</evidence>
<dbReference type="RefSeq" id="XP_045957956.1">
    <property type="nucleotide sequence ID" value="XM_046103181.1"/>
</dbReference>
<dbReference type="EMBL" id="JAGPXC010000005">
    <property type="protein sequence ID" value="KAH6653679.1"/>
    <property type="molecule type" value="Genomic_DNA"/>
</dbReference>
<evidence type="ECO:0000313" key="2">
    <source>
        <dbReference type="Proteomes" id="UP000758603"/>
    </source>
</evidence>
<accession>A0A9P8UK69</accession>
<sequence>MCTYCLERAFSEYKYPPDSPIIGALMAAPVNDVPFKRTDALNDERLTHTSDYSTNLNPLLTAPQNDHEIIDHIPGEPTIPFRENEIFLQKELTTPVLDELFDILWLVAKESSSNIDALHRQIIKGRDIVPTEDPKLHLIWQEKRIFIKPIPLCLLNHDFWSIVFCTNSNTASRITSTSGSQSAGERSSAPVSAPSSYRAAASGFLRSYALLIQHRSDFRLAKEYHLIPEDVNWAKWCKFIAGFRDLPDKEVAKRYSYGQLRLTRLNWATRIFCPKSAVTCWFYEEPYWSTLPYIRDAAVPLAFIFASVSLILSSMQVMLAVPTQRLFSKGFFRLVLGAVSPNSFDCNRLSAVLGDFPQEEESNRRSSCGCDARA</sequence>
<dbReference type="Pfam" id="PF20246">
    <property type="entry name" value="DUF6601"/>
    <property type="match status" value="1"/>
</dbReference>
<name>A0A9P8UK69_9PEZI</name>
<reference evidence="1" key="1">
    <citation type="journal article" date="2021" name="Nat. Commun.">
        <title>Genetic determinants of endophytism in the Arabidopsis root mycobiome.</title>
        <authorList>
            <person name="Mesny F."/>
            <person name="Miyauchi S."/>
            <person name="Thiergart T."/>
            <person name="Pickel B."/>
            <person name="Atanasova L."/>
            <person name="Karlsson M."/>
            <person name="Huettel B."/>
            <person name="Barry K.W."/>
            <person name="Haridas S."/>
            <person name="Chen C."/>
            <person name="Bauer D."/>
            <person name="Andreopoulos W."/>
            <person name="Pangilinan J."/>
            <person name="LaButti K."/>
            <person name="Riley R."/>
            <person name="Lipzen A."/>
            <person name="Clum A."/>
            <person name="Drula E."/>
            <person name="Henrissat B."/>
            <person name="Kohler A."/>
            <person name="Grigoriev I.V."/>
            <person name="Martin F.M."/>
            <person name="Hacquard S."/>
        </authorList>
    </citation>
    <scope>NUCLEOTIDE SEQUENCE</scope>
    <source>
        <strain evidence="1">MPI-SDFR-AT-0073</strain>
    </source>
</reference>
<dbReference type="GeneID" id="70132073"/>
<dbReference type="PANTHER" id="PTHR34414">
    <property type="entry name" value="HET DOMAIN-CONTAINING PROTEIN-RELATED"/>
    <property type="match status" value="1"/>
</dbReference>
<dbReference type="InterPro" id="IPR046536">
    <property type="entry name" value="DUF6601"/>
</dbReference>
<gene>
    <name evidence="1" type="ORF">BKA67DRAFT_570863</name>
</gene>
<dbReference type="PANTHER" id="PTHR34414:SF1">
    <property type="entry name" value="SUBTILISIN-LIKE SERINE PROTEASE"/>
    <property type="match status" value="1"/>
</dbReference>
<organism evidence="1 2">
    <name type="scientific">Truncatella angustata</name>
    <dbReference type="NCBI Taxonomy" id="152316"/>
    <lineage>
        <taxon>Eukaryota</taxon>
        <taxon>Fungi</taxon>
        <taxon>Dikarya</taxon>
        <taxon>Ascomycota</taxon>
        <taxon>Pezizomycotina</taxon>
        <taxon>Sordariomycetes</taxon>
        <taxon>Xylariomycetidae</taxon>
        <taxon>Amphisphaeriales</taxon>
        <taxon>Sporocadaceae</taxon>
        <taxon>Truncatella</taxon>
    </lineage>
</organism>
<dbReference type="OrthoDB" id="5086500at2759"/>
<comment type="caution">
    <text evidence="1">The sequence shown here is derived from an EMBL/GenBank/DDBJ whole genome shotgun (WGS) entry which is preliminary data.</text>
</comment>
<keyword evidence="2" id="KW-1185">Reference proteome</keyword>
<protein>
    <submittedName>
        <fullName evidence="1">Uncharacterized protein</fullName>
    </submittedName>
</protein>
<proteinExistence type="predicted"/>
<dbReference type="AlphaFoldDB" id="A0A9P8UK69"/>